<sequence>MARKQLGYRRRPCCSRDAFVKGRRGCSYRRDGNGSFACWAISWINSFSVIACLDDSSIQHHRSD</sequence>
<dbReference type="Proteomes" id="UP000789706">
    <property type="component" value="Unassembled WGS sequence"/>
</dbReference>
<name>A0A9N9BQ83_9GLOM</name>
<keyword evidence="2" id="KW-1185">Reference proteome</keyword>
<proteinExistence type="predicted"/>
<protein>
    <submittedName>
        <fullName evidence="1">2875_t:CDS:1</fullName>
    </submittedName>
</protein>
<organism evidence="1 2">
    <name type="scientific">Diversispora eburnea</name>
    <dbReference type="NCBI Taxonomy" id="1213867"/>
    <lineage>
        <taxon>Eukaryota</taxon>
        <taxon>Fungi</taxon>
        <taxon>Fungi incertae sedis</taxon>
        <taxon>Mucoromycota</taxon>
        <taxon>Glomeromycotina</taxon>
        <taxon>Glomeromycetes</taxon>
        <taxon>Diversisporales</taxon>
        <taxon>Diversisporaceae</taxon>
        <taxon>Diversispora</taxon>
    </lineage>
</organism>
<reference evidence="1" key="1">
    <citation type="submission" date="2021-06" db="EMBL/GenBank/DDBJ databases">
        <authorList>
            <person name="Kallberg Y."/>
            <person name="Tangrot J."/>
            <person name="Rosling A."/>
        </authorList>
    </citation>
    <scope>NUCLEOTIDE SEQUENCE</scope>
    <source>
        <strain evidence="1">AZ414A</strain>
    </source>
</reference>
<evidence type="ECO:0000313" key="2">
    <source>
        <dbReference type="Proteomes" id="UP000789706"/>
    </source>
</evidence>
<evidence type="ECO:0000313" key="1">
    <source>
        <dbReference type="EMBL" id="CAG8574365.1"/>
    </source>
</evidence>
<accession>A0A9N9BQ83</accession>
<gene>
    <name evidence="1" type="ORF">DEBURN_LOCUS8248</name>
</gene>
<dbReference type="AlphaFoldDB" id="A0A9N9BQ83"/>
<dbReference type="EMBL" id="CAJVPK010001162">
    <property type="protein sequence ID" value="CAG8574365.1"/>
    <property type="molecule type" value="Genomic_DNA"/>
</dbReference>
<comment type="caution">
    <text evidence="1">The sequence shown here is derived from an EMBL/GenBank/DDBJ whole genome shotgun (WGS) entry which is preliminary data.</text>
</comment>